<feature type="non-terminal residue" evidence="5">
    <location>
        <position position="205"/>
    </location>
</feature>
<reference evidence="5" key="1">
    <citation type="submission" date="2018-05" db="EMBL/GenBank/DDBJ databases">
        <authorList>
            <person name="Lanie J.A."/>
            <person name="Ng W.-L."/>
            <person name="Kazmierczak K.M."/>
            <person name="Andrzejewski T.M."/>
            <person name="Davidsen T.M."/>
            <person name="Wayne K.J."/>
            <person name="Tettelin H."/>
            <person name="Glass J.I."/>
            <person name="Rusch D."/>
            <person name="Podicherti R."/>
            <person name="Tsui H.-C.T."/>
            <person name="Winkler M.E."/>
        </authorList>
    </citation>
    <scope>NUCLEOTIDE SEQUENCE</scope>
</reference>
<evidence type="ECO:0000256" key="1">
    <source>
        <dbReference type="ARBA" id="ARBA00022617"/>
    </source>
</evidence>
<dbReference type="EMBL" id="UINC01181030">
    <property type="protein sequence ID" value="SVD90516.1"/>
    <property type="molecule type" value="Genomic_DNA"/>
</dbReference>
<evidence type="ECO:0000256" key="3">
    <source>
        <dbReference type="ARBA" id="ARBA00023004"/>
    </source>
</evidence>
<dbReference type="InterPro" id="IPR036909">
    <property type="entry name" value="Cyt_c-like_dom_sf"/>
</dbReference>
<evidence type="ECO:0000259" key="4">
    <source>
        <dbReference type="PROSITE" id="PS51007"/>
    </source>
</evidence>
<protein>
    <recommendedName>
        <fullName evidence="4">Cytochrome c domain-containing protein</fullName>
    </recommendedName>
</protein>
<accession>A0A382Z4T5</accession>
<evidence type="ECO:0000256" key="2">
    <source>
        <dbReference type="ARBA" id="ARBA00022723"/>
    </source>
</evidence>
<dbReference type="Pfam" id="PF00034">
    <property type="entry name" value="Cytochrom_C"/>
    <property type="match status" value="1"/>
</dbReference>
<keyword evidence="2" id="KW-0479">Metal-binding</keyword>
<dbReference type="SUPFAM" id="SSF46626">
    <property type="entry name" value="Cytochrome c"/>
    <property type="match status" value="1"/>
</dbReference>
<dbReference type="Gene3D" id="1.10.760.10">
    <property type="entry name" value="Cytochrome c-like domain"/>
    <property type="match status" value="1"/>
</dbReference>
<sequence>MSGSTTMKLEVRAHWIGALALAAVFAFQSPVTAQVAFASSADDEDVTYAADVADIIQNNCTVCHRPGGIGPMDLVTYEDARRYARRIREQVANKLMPPYYYDDDIGIQELDHDWRLTEEDIATVVAWVDQGSPLGDPADMPPPPELSDTDDWSLASTLGQPDVVVPSTPIDVPAFGNDMWHRPFAPTGVTEDRCIKALQVKPAGD</sequence>
<evidence type="ECO:0000313" key="5">
    <source>
        <dbReference type="EMBL" id="SVD90516.1"/>
    </source>
</evidence>
<organism evidence="5">
    <name type="scientific">marine metagenome</name>
    <dbReference type="NCBI Taxonomy" id="408172"/>
    <lineage>
        <taxon>unclassified sequences</taxon>
        <taxon>metagenomes</taxon>
        <taxon>ecological metagenomes</taxon>
    </lineage>
</organism>
<dbReference type="GO" id="GO:0020037">
    <property type="term" value="F:heme binding"/>
    <property type="evidence" value="ECO:0007669"/>
    <property type="project" value="InterPro"/>
</dbReference>
<feature type="domain" description="Cytochrome c" evidence="4">
    <location>
        <begin position="44"/>
        <end position="132"/>
    </location>
</feature>
<dbReference type="GO" id="GO:0046872">
    <property type="term" value="F:metal ion binding"/>
    <property type="evidence" value="ECO:0007669"/>
    <property type="project" value="UniProtKB-KW"/>
</dbReference>
<keyword evidence="3" id="KW-0408">Iron</keyword>
<dbReference type="GO" id="GO:0009055">
    <property type="term" value="F:electron transfer activity"/>
    <property type="evidence" value="ECO:0007669"/>
    <property type="project" value="InterPro"/>
</dbReference>
<dbReference type="PROSITE" id="PS51007">
    <property type="entry name" value="CYTC"/>
    <property type="match status" value="1"/>
</dbReference>
<dbReference type="AlphaFoldDB" id="A0A382Z4T5"/>
<keyword evidence="1" id="KW-0349">Heme</keyword>
<name>A0A382Z4T5_9ZZZZ</name>
<gene>
    <name evidence="5" type="ORF">METZ01_LOCUS443370</name>
</gene>
<dbReference type="InterPro" id="IPR009056">
    <property type="entry name" value="Cyt_c-like_dom"/>
</dbReference>
<proteinExistence type="predicted"/>